<proteinExistence type="predicted"/>
<dbReference type="InterPro" id="IPR006571">
    <property type="entry name" value="TLDc_dom"/>
</dbReference>
<evidence type="ECO:0000256" key="9">
    <source>
        <dbReference type="ARBA" id="ARBA00042134"/>
    </source>
</evidence>
<dbReference type="Proteomes" id="UP001178461">
    <property type="component" value="Chromosome 8"/>
</dbReference>
<evidence type="ECO:0000256" key="4">
    <source>
        <dbReference type="ARBA" id="ARBA00022490"/>
    </source>
</evidence>
<dbReference type="PROSITE" id="PS51886">
    <property type="entry name" value="TLDC"/>
    <property type="match status" value="1"/>
</dbReference>
<dbReference type="GO" id="GO:0006979">
    <property type="term" value="P:response to oxidative stress"/>
    <property type="evidence" value="ECO:0007669"/>
    <property type="project" value="TreeGrafter"/>
</dbReference>
<dbReference type="GO" id="GO:0031929">
    <property type="term" value="P:TOR signaling"/>
    <property type="evidence" value="ECO:0007669"/>
    <property type="project" value="TreeGrafter"/>
</dbReference>
<evidence type="ECO:0000256" key="2">
    <source>
        <dbReference type="ARBA" id="ARBA00004371"/>
    </source>
</evidence>
<gene>
    <name evidence="12" type="ORF">PODLI_1B030877</name>
</gene>
<keyword evidence="6" id="KW-0458">Lysosome</keyword>
<dbReference type="PANTHER" id="PTHR23354:SF131">
    <property type="entry name" value="MTOR-ASSOCIATED PROTEIN MEAK7"/>
    <property type="match status" value="1"/>
</dbReference>
<evidence type="ECO:0000313" key="13">
    <source>
        <dbReference type="Proteomes" id="UP001178461"/>
    </source>
</evidence>
<evidence type="ECO:0000256" key="6">
    <source>
        <dbReference type="ARBA" id="ARBA00023228"/>
    </source>
</evidence>
<dbReference type="GO" id="GO:0005764">
    <property type="term" value="C:lysosome"/>
    <property type="evidence" value="ECO:0007669"/>
    <property type="project" value="UniProtKB-SubCell"/>
</dbReference>
<sequence>MYALVRLKPASTPEEPSPTRFHHLLEKMGNVESSSHYQKHLSRFLPDEQADIDSVFVAISGSGEAVGGKGGKPAKRDVTLTMLKAHVKEALPESMVVRLYNGMKSIPLSEKSPGSNGQVRKEQFVIFMSAVFKGNAEEKKGIVMKMISNTDSTVKGSHIIEFAEDLVGSVVHVLSCRKMLKGWNLKNVQNSTTGIKALASQLVSELKSADGKRLEGGQALDAVCDESSIEDWVFRVPQVSAFLTVVVQQGLLILHSLPDQEQETFPLLPECQGVRGSRFVSLLNIPSVTYINSHLPSELQHKWRLLFASQVHGESFTQLCGHIVNQGPCVLVLKDTDGYVFGGFSSCSWVVKPQFQGNNGCFLFSVSPSLEVFTYTGYNDHYMYLNHGQQTMPNGLGMGGQHEYFGLWIDSNYGRGHSKAKPRCTTYNSPQLSAKENFTLDAMEVWAVGDLPESAAGTGQKSILDADPEAQALLEMIGKGRKSDGLRDPADGDGGDN</sequence>
<keyword evidence="5" id="KW-0472">Membrane</keyword>
<evidence type="ECO:0000313" key="12">
    <source>
        <dbReference type="EMBL" id="CAI5782431.1"/>
    </source>
</evidence>
<protein>
    <recommendedName>
        <fullName evidence="7">MTOR-associated protein MEAK7</fullName>
    </recommendedName>
    <alternativeName>
        <fullName evidence="9">TBC/LysM-associated domain-containing protein 1</fullName>
    </alternativeName>
    <alternativeName>
        <fullName evidence="8">TLD domain-containing protein 1</fullName>
    </alternativeName>
</protein>
<reference evidence="12" key="1">
    <citation type="submission" date="2022-12" db="EMBL/GenBank/DDBJ databases">
        <authorList>
            <person name="Alioto T."/>
            <person name="Alioto T."/>
            <person name="Gomez Garrido J."/>
        </authorList>
    </citation>
    <scope>NUCLEOTIDE SEQUENCE</scope>
</reference>
<dbReference type="GO" id="GO:0016020">
    <property type="term" value="C:membrane"/>
    <property type="evidence" value="ECO:0007669"/>
    <property type="project" value="UniProtKB-SubCell"/>
</dbReference>
<evidence type="ECO:0000256" key="1">
    <source>
        <dbReference type="ARBA" id="ARBA00004370"/>
    </source>
</evidence>
<accession>A0AA35KRT5</accession>
<keyword evidence="4" id="KW-0963">Cytoplasm</keyword>
<keyword evidence="13" id="KW-1185">Reference proteome</keyword>
<feature type="region of interest" description="Disordered" evidence="10">
    <location>
        <begin position="477"/>
        <end position="497"/>
    </location>
</feature>
<evidence type="ECO:0000259" key="11">
    <source>
        <dbReference type="PROSITE" id="PS51886"/>
    </source>
</evidence>
<evidence type="ECO:0000256" key="3">
    <source>
        <dbReference type="ARBA" id="ARBA00004496"/>
    </source>
</evidence>
<name>A0AA35KRT5_9SAUR</name>
<dbReference type="GO" id="GO:0005634">
    <property type="term" value="C:nucleus"/>
    <property type="evidence" value="ECO:0007669"/>
    <property type="project" value="TreeGrafter"/>
</dbReference>
<evidence type="ECO:0000256" key="8">
    <source>
        <dbReference type="ARBA" id="ARBA00041780"/>
    </source>
</evidence>
<dbReference type="SMART" id="SM00584">
    <property type="entry name" value="TLDc"/>
    <property type="match status" value="1"/>
</dbReference>
<feature type="compositionally biased region" description="Basic and acidic residues" evidence="10">
    <location>
        <begin position="481"/>
        <end position="490"/>
    </location>
</feature>
<dbReference type="Pfam" id="PF07534">
    <property type="entry name" value="TLD"/>
    <property type="match status" value="1"/>
</dbReference>
<feature type="domain" description="TLDc" evidence="11">
    <location>
        <begin position="281"/>
        <end position="449"/>
    </location>
</feature>
<dbReference type="EMBL" id="OX395133">
    <property type="protein sequence ID" value="CAI5782431.1"/>
    <property type="molecule type" value="Genomic_DNA"/>
</dbReference>
<dbReference type="PANTHER" id="PTHR23354">
    <property type="entry name" value="NUCLEOLAR PROTEIN 7/ESTROGEN RECEPTOR COACTIVATOR-RELATED"/>
    <property type="match status" value="1"/>
</dbReference>
<dbReference type="AlphaFoldDB" id="A0AA35KRT5"/>
<evidence type="ECO:0000256" key="5">
    <source>
        <dbReference type="ARBA" id="ARBA00023136"/>
    </source>
</evidence>
<evidence type="ECO:0000256" key="7">
    <source>
        <dbReference type="ARBA" id="ARBA00039594"/>
    </source>
</evidence>
<comment type="subcellular location">
    <subcellularLocation>
        <location evidence="3">Cytoplasm</location>
    </subcellularLocation>
    <subcellularLocation>
        <location evidence="2">Lysosome</location>
    </subcellularLocation>
    <subcellularLocation>
        <location evidence="1">Membrane</location>
    </subcellularLocation>
</comment>
<evidence type="ECO:0000256" key="10">
    <source>
        <dbReference type="SAM" id="MobiDB-lite"/>
    </source>
</evidence>
<organism evidence="12 13">
    <name type="scientific">Podarcis lilfordi</name>
    <name type="common">Lilford's wall lizard</name>
    <dbReference type="NCBI Taxonomy" id="74358"/>
    <lineage>
        <taxon>Eukaryota</taxon>
        <taxon>Metazoa</taxon>
        <taxon>Chordata</taxon>
        <taxon>Craniata</taxon>
        <taxon>Vertebrata</taxon>
        <taxon>Euteleostomi</taxon>
        <taxon>Lepidosauria</taxon>
        <taxon>Squamata</taxon>
        <taxon>Bifurcata</taxon>
        <taxon>Unidentata</taxon>
        <taxon>Episquamata</taxon>
        <taxon>Laterata</taxon>
        <taxon>Lacertibaenia</taxon>
        <taxon>Lacertidae</taxon>
        <taxon>Podarcis</taxon>
    </lineage>
</organism>